<dbReference type="AlphaFoldDB" id="A0A9Q0NCW6"/>
<name>A0A9Q0NCW6_9DIPT</name>
<reference evidence="2" key="1">
    <citation type="submission" date="2022-07" db="EMBL/GenBank/DDBJ databases">
        <authorList>
            <person name="Trinca V."/>
            <person name="Uliana J.V.C."/>
            <person name="Torres T.T."/>
            <person name="Ward R.J."/>
            <person name="Monesi N."/>
        </authorList>
    </citation>
    <scope>NUCLEOTIDE SEQUENCE</scope>
    <source>
        <strain evidence="2">HSMRA1968</strain>
        <tissue evidence="2">Whole embryos</tissue>
    </source>
</reference>
<organism evidence="2 3">
    <name type="scientific">Pseudolycoriella hygida</name>
    <dbReference type="NCBI Taxonomy" id="35572"/>
    <lineage>
        <taxon>Eukaryota</taxon>
        <taxon>Metazoa</taxon>
        <taxon>Ecdysozoa</taxon>
        <taxon>Arthropoda</taxon>
        <taxon>Hexapoda</taxon>
        <taxon>Insecta</taxon>
        <taxon>Pterygota</taxon>
        <taxon>Neoptera</taxon>
        <taxon>Endopterygota</taxon>
        <taxon>Diptera</taxon>
        <taxon>Nematocera</taxon>
        <taxon>Sciaroidea</taxon>
        <taxon>Sciaridae</taxon>
        <taxon>Pseudolycoriella</taxon>
    </lineage>
</organism>
<keyword evidence="3" id="KW-1185">Reference proteome</keyword>
<protein>
    <submittedName>
        <fullName evidence="2">Uncharacterized protein</fullName>
    </submittedName>
</protein>
<comment type="caution">
    <text evidence="2">The sequence shown here is derived from an EMBL/GenBank/DDBJ whole genome shotgun (WGS) entry which is preliminary data.</text>
</comment>
<sequence>MPLLVAQRSSHGVALDHNHSATSTTEQPLDFTMSKFKTSTRHQLYRQFFRAEDSPPYNKHEEEVCRWWHGSDQNHDLMK</sequence>
<accession>A0A9Q0NCW6</accession>
<dbReference type="EMBL" id="WJQU01000001">
    <property type="protein sequence ID" value="KAJ6647803.1"/>
    <property type="molecule type" value="Genomic_DNA"/>
</dbReference>
<evidence type="ECO:0000313" key="2">
    <source>
        <dbReference type="EMBL" id="KAJ6647803.1"/>
    </source>
</evidence>
<evidence type="ECO:0000313" key="3">
    <source>
        <dbReference type="Proteomes" id="UP001151699"/>
    </source>
</evidence>
<gene>
    <name evidence="2" type="ORF">Bhyg_03026</name>
</gene>
<dbReference type="OrthoDB" id="6730639at2759"/>
<dbReference type="Proteomes" id="UP001151699">
    <property type="component" value="Chromosome A"/>
</dbReference>
<feature type="region of interest" description="Disordered" evidence="1">
    <location>
        <begin position="1"/>
        <end position="27"/>
    </location>
</feature>
<evidence type="ECO:0000256" key="1">
    <source>
        <dbReference type="SAM" id="MobiDB-lite"/>
    </source>
</evidence>
<proteinExistence type="predicted"/>